<keyword evidence="2" id="KW-1185">Reference proteome</keyword>
<proteinExistence type="predicted"/>
<comment type="caution">
    <text evidence="1">The sequence shown here is derived from an EMBL/GenBank/DDBJ whole genome shotgun (WGS) entry which is preliminary data.</text>
</comment>
<organism evidence="1 2">
    <name type="scientific">Saccharopolyspora hordei</name>
    <dbReference type="NCBI Taxonomy" id="1838"/>
    <lineage>
        <taxon>Bacteria</taxon>
        <taxon>Bacillati</taxon>
        <taxon>Actinomycetota</taxon>
        <taxon>Actinomycetes</taxon>
        <taxon>Pseudonocardiales</taxon>
        <taxon>Pseudonocardiaceae</taxon>
        <taxon>Saccharopolyspora</taxon>
    </lineage>
</organism>
<evidence type="ECO:0000313" key="2">
    <source>
        <dbReference type="Proteomes" id="UP000587002"/>
    </source>
</evidence>
<accession>A0A853AQQ8</accession>
<sequence length="230" mass="24909">MFKFLRRRAADDAAEPVDVQADAAARAEVFWQKWDALLPEIASALGDSEPQRVENLVADMVVGVHPNLTFAIEHGEKATYALVVSGQADPELRPYTDAWIAAAPQPDTLWEYHDSVPPVPDPTEVTVNLRGGKYPLADVRLAAQVDEAEGLVDVAVYHPGFADLEEKARRALTFLPLDATLGERLAADRLGRVETAVQEPAGSIGLLEFRDIVRELDRTATAESSGGDGA</sequence>
<name>A0A853AQQ8_9PSEU</name>
<dbReference type="AlphaFoldDB" id="A0A853AQQ8"/>
<evidence type="ECO:0000313" key="1">
    <source>
        <dbReference type="EMBL" id="NYI83067.1"/>
    </source>
</evidence>
<dbReference type="Proteomes" id="UP000587002">
    <property type="component" value="Unassembled WGS sequence"/>
</dbReference>
<protein>
    <submittedName>
        <fullName evidence="1">Uncharacterized protein</fullName>
    </submittedName>
</protein>
<dbReference type="RefSeq" id="WP_179719285.1">
    <property type="nucleotide sequence ID" value="NZ_BAABFH010000001.1"/>
</dbReference>
<gene>
    <name evidence="1" type="ORF">HNR68_001697</name>
</gene>
<dbReference type="EMBL" id="JACCFJ010000001">
    <property type="protein sequence ID" value="NYI83067.1"/>
    <property type="molecule type" value="Genomic_DNA"/>
</dbReference>
<reference evidence="1 2" key="1">
    <citation type="submission" date="2020-07" db="EMBL/GenBank/DDBJ databases">
        <title>Sequencing the genomes of 1000 actinobacteria strains.</title>
        <authorList>
            <person name="Klenk H.-P."/>
        </authorList>
    </citation>
    <scope>NUCLEOTIDE SEQUENCE [LARGE SCALE GENOMIC DNA]</scope>
    <source>
        <strain evidence="1 2">DSM 44065</strain>
    </source>
</reference>